<proteinExistence type="predicted"/>
<dbReference type="GO" id="GO:0016020">
    <property type="term" value="C:membrane"/>
    <property type="evidence" value="ECO:0007669"/>
    <property type="project" value="UniProtKB-SubCell"/>
</dbReference>
<feature type="transmembrane region" description="Helical" evidence="13">
    <location>
        <begin position="108"/>
        <end position="126"/>
    </location>
</feature>
<dbReference type="Proteomes" id="UP000708208">
    <property type="component" value="Unassembled WGS sequence"/>
</dbReference>
<evidence type="ECO:0000256" key="12">
    <source>
        <dbReference type="SAM" id="MobiDB-lite"/>
    </source>
</evidence>
<evidence type="ECO:0000256" key="3">
    <source>
        <dbReference type="ARBA" id="ARBA00022448"/>
    </source>
</evidence>
<evidence type="ECO:0000256" key="5">
    <source>
        <dbReference type="ARBA" id="ARBA00022692"/>
    </source>
</evidence>
<keyword evidence="4" id="KW-0349">Heme</keyword>
<dbReference type="PANTHER" id="PTHR15422:SF45">
    <property type="entry name" value="CYTOCHROME B561 DOMAIN-CONTAINING PROTEIN"/>
    <property type="match status" value="1"/>
</dbReference>
<feature type="transmembrane region" description="Helical" evidence="13">
    <location>
        <begin position="67"/>
        <end position="88"/>
    </location>
</feature>
<feature type="transmembrane region" description="Helical" evidence="13">
    <location>
        <begin position="147"/>
        <end position="165"/>
    </location>
</feature>
<evidence type="ECO:0000256" key="13">
    <source>
        <dbReference type="SAM" id="Phobius"/>
    </source>
</evidence>
<feature type="transmembrane region" description="Helical" evidence="13">
    <location>
        <begin position="32"/>
        <end position="55"/>
    </location>
</feature>
<dbReference type="InterPro" id="IPR045150">
    <property type="entry name" value="CYB561D1/2"/>
</dbReference>
<comment type="subcellular location">
    <subcellularLocation>
        <location evidence="2">Membrane</location>
        <topology evidence="2">Multi-pass membrane protein</topology>
    </subcellularLocation>
</comment>
<comment type="caution">
    <text evidence="15">The sequence shown here is derived from an EMBL/GenBank/DDBJ whole genome shotgun (WGS) entry which is preliminary data.</text>
</comment>
<evidence type="ECO:0000256" key="10">
    <source>
        <dbReference type="ARBA" id="ARBA00023136"/>
    </source>
</evidence>
<keyword evidence="3" id="KW-0813">Transport</keyword>
<keyword evidence="5 13" id="KW-0812">Transmembrane</keyword>
<dbReference type="AlphaFoldDB" id="A0A8J2LK65"/>
<evidence type="ECO:0000256" key="1">
    <source>
        <dbReference type="ARBA" id="ARBA00001970"/>
    </source>
</evidence>
<keyword evidence="9" id="KW-0408">Iron</keyword>
<dbReference type="SMART" id="SM00665">
    <property type="entry name" value="B561"/>
    <property type="match status" value="1"/>
</dbReference>
<keyword evidence="8 13" id="KW-1133">Transmembrane helix</keyword>
<dbReference type="GO" id="GO:0046872">
    <property type="term" value="F:metal ion binding"/>
    <property type="evidence" value="ECO:0007669"/>
    <property type="project" value="UniProtKB-KW"/>
</dbReference>
<feature type="transmembrane region" description="Helical" evidence="13">
    <location>
        <begin position="7"/>
        <end position="26"/>
    </location>
</feature>
<organism evidence="15 16">
    <name type="scientific">Allacma fusca</name>
    <dbReference type="NCBI Taxonomy" id="39272"/>
    <lineage>
        <taxon>Eukaryota</taxon>
        <taxon>Metazoa</taxon>
        <taxon>Ecdysozoa</taxon>
        <taxon>Arthropoda</taxon>
        <taxon>Hexapoda</taxon>
        <taxon>Collembola</taxon>
        <taxon>Symphypleona</taxon>
        <taxon>Sminthuridae</taxon>
        <taxon>Allacma</taxon>
    </lineage>
</organism>
<accession>A0A8J2LK65</accession>
<feature type="region of interest" description="Disordered" evidence="12">
    <location>
        <begin position="206"/>
        <end position="226"/>
    </location>
</feature>
<gene>
    <name evidence="15" type="ORF">AFUS01_LOCUS44135</name>
</gene>
<dbReference type="EC" id="7.2.1.3" evidence="11"/>
<evidence type="ECO:0000256" key="8">
    <source>
        <dbReference type="ARBA" id="ARBA00022989"/>
    </source>
</evidence>
<feature type="transmembrane region" description="Helical" evidence="13">
    <location>
        <begin position="177"/>
        <end position="197"/>
    </location>
</feature>
<dbReference type="EMBL" id="CAJVCH010570317">
    <property type="protein sequence ID" value="CAG7834654.1"/>
    <property type="molecule type" value="Genomic_DNA"/>
</dbReference>
<dbReference type="OrthoDB" id="432881at2759"/>
<evidence type="ECO:0000313" key="15">
    <source>
        <dbReference type="EMBL" id="CAG7834654.1"/>
    </source>
</evidence>
<evidence type="ECO:0000313" key="16">
    <source>
        <dbReference type="Proteomes" id="UP000708208"/>
    </source>
</evidence>
<comment type="cofactor">
    <cofactor evidence="1">
        <name>heme b</name>
        <dbReference type="ChEBI" id="CHEBI:60344"/>
    </cofactor>
</comment>
<evidence type="ECO:0000256" key="7">
    <source>
        <dbReference type="ARBA" id="ARBA00022982"/>
    </source>
</evidence>
<dbReference type="GO" id="GO:0140575">
    <property type="term" value="F:transmembrane monodehydroascorbate reductase activity"/>
    <property type="evidence" value="ECO:0007669"/>
    <property type="project" value="InterPro"/>
</dbReference>
<evidence type="ECO:0000256" key="4">
    <source>
        <dbReference type="ARBA" id="ARBA00022617"/>
    </source>
</evidence>
<sequence length="226" mass="25362">MSLLTWGFNLAHVFVTASGVTIFYLARPGSSLFSYHPALMAVGTMVLSFESVLLLKDKRVPRRNKIFVHWATGVSGLVVTLLAFQAIYRFKSYNSRAHFATLHGRFGIATIAVLLLQNLGGLPTKYGRSVMNWTGIHKKKIREWHEVGSLISGVCMTGTIISAFFSKWFVEVTGGGAVWWTLLGMTMLPRFFFGYVMQTSKAQKLKNKEKNKKSESVELSEQKKTK</sequence>
<dbReference type="InterPro" id="IPR006593">
    <property type="entry name" value="Cyt_b561/ferric_Rdtase_TM"/>
</dbReference>
<keyword evidence="16" id="KW-1185">Reference proteome</keyword>
<keyword evidence="7" id="KW-0249">Electron transport</keyword>
<keyword evidence="10 13" id="KW-0472">Membrane</keyword>
<dbReference type="GO" id="GO:0140571">
    <property type="term" value="F:transmembrane ascorbate ferrireductase activity"/>
    <property type="evidence" value="ECO:0007669"/>
    <property type="project" value="UniProtKB-EC"/>
</dbReference>
<name>A0A8J2LK65_9HEXA</name>
<evidence type="ECO:0000256" key="2">
    <source>
        <dbReference type="ARBA" id="ARBA00004141"/>
    </source>
</evidence>
<evidence type="ECO:0000259" key="14">
    <source>
        <dbReference type="PROSITE" id="PS50939"/>
    </source>
</evidence>
<dbReference type="Pfam" id="PF03188">
    <property type="entry name" value="Cytochrom_B561"/>
    <property type="match status" value="1"/>
</dbReference>
<protein>
    <recommendedName>
        <fullName evidence="11">ascorbate ferrireductase (transmembrane)</fullName>
        <ecNumber evidence="11">7.2.1.3</ecNumber>
    </recommendedName>
</protein>
<keyword evidence="6" id="KW-0479">Metal-binding</keyword>
<evidence type="ECO:0000256" key="6">
    <source>
        <dbReference type="ARBA" id="ARBA00022723"/>
    </source>
</evidence>
<reference evidence="15" key="1">
    <citation type="submission" date="2021-06" db="EMBL/GenBank/DDBJ databases">
        <authorList>
            <person name="Hodson N. C."/>
            <person name="Mongue J. A."/>
            <person name="Jaron S. K."/>
        </authorList>
    </citation>
    <scope>NUCLEOTIDE SEQUENCE</scope>
</reference>
<dbReference type="PANTHER" id="PTHR15422">
    <property type="entry name" value="OS05G0565100 PROTEIN"/>
    <property type="match status" value="1"/>
</dbReference>
<dbReference type="PROSITE" id="PS50939">
    <property type="entry name" value="CYTOCHROME_B561"/>
    <property type="match status" value="1"/>
</dbReference>
<evidence type="ECO:0000256" key="11">
    <source>
        <dbReference type="ARBA" id="ARBA00024225"/>
    </source>
</evidence>
<feature type="domain" description="Cytochrome b561" evidence="14">
    <location>
        <begin position="1"/>
        <end position="202"/>
    </location>
</feature>
<evidence type="ECO:0000256" key="9">
    <source>
        <dbReference type="ARBA" id="ARBA00023004"/>
    </source>
</evidence>